<accession>A0A3P7IVA6</accession>
<evidence type="ECO:0000313" key="2">
    <source>
        <dbReference type="Proteomes" id="UP000270094"/>
    </source>
</evidence>
<evidence type="ECO:0000313" key="1">
    <source>
        <dbReference type="EMBL" id="VDM71089.1"/>
    </source>
</evidence>
<dbReference type="Proteomes" id="UP000270094">
    <property type="component" value="Unassembled WGS sequence"/>
</dbReference>
<name>A0A3P7IVA6_STRVU</name>
<protein>
    <submittedName>
        <fullName evidence="1">Uncharacterized protein</fullName>
    </submittedName>
</protein>
<sequence>MDMRYDPDEFHEVLASTNADLQRILSMLPTLEDIVYPVSVIDANPSRVRTPCRIVELRVRQSSELTRAQVRAWLYSLTVKIMDLTYDCDNLKVQIARLIKRILEEGNESEETAVRAFVNLEEAEKPRTDKSADIETDVPPIERPLAVVNNARPSISEAFWVSLSEQHEEPTTEV</sequence>
<organism evidence="1 2">
    <name type="scientific">Strongylus vulgaris</name>
    <name type="common">Blood worm</name>
    <dbReference type="NCBI Taxonomy" id="40348"/>
    <lineage>
        <taxon>Eukaryota</taxon>
        <taxon>Metazoa</taxon>
        <taxon>Ecdysozoa</taxon>
        <taxon>Nematoda</taxon>
        <taxon>Chromadorea</taxon>
        <taxon>Rhabditida</taxon>
        <taxon>Rhabditina</taxon>
        <taxon>Rhabditomorpha</taxon>
        <taxon>Strongyloidea</taxon>
        <taxon>Strongylidae</taxon>
        <taxon>Strongylus</taxon>
    </lineage>
</organism>
<keyword evidence="2" id="KW-1185">Reference proteome</keyword>
<dbReference type="EMBL" id="UYYB01018762">
    <property type="protein sequence ID" value="VDM71089.1"/>
    <property type="molecule type" value="Genomic_DNA"/>
</dbReference>
<reference evidence="1 2" key="1">
    <citation type="submission" date="2018-11" db="EMBL/GenBank/DDBJ databases">
        <authorList>
            <consortium name="Pathogen Informatics"/>
        </authorList>
    </citation>
    <scope>NUCLEOTIDE SEQUENCE [LARGE SCALE GENOMIC DNA]</scope>
</reference>
<dbReference type="AlphaFoldDB" id="A0A3P7IVA6"/>
<proteinExistence type="predicted"/>
<gene>
    <name evidence="1" type="ORF">SVUK_LOCUS6087</name>
</gene>